<feature type="non-terminal residue" evidence="2">
    <location>
        <position position="1"/>
    </location>
</feature>
<dbReference type="EMBL" id="JAGKQM010000002">
    <property type="protein sequence ID" value="KAH0938828.1"/>
    <property type="molecule type" value="Genomic_DNA"/>
</dbReference>
<evidence type="ECO:0000256" key="1">
    <source>
        <dbReference type="SAM" id="MobiDB-lite"/>
    </source>
</evidence>
<feature type="region of interest" description="Disordered" evidence="1">
    <location>
        <begin position="94"/>
        <end position="132"/>
    </location>
</feature>
<evidence type="ECO:0000313" key="3">
    <source>
        <dbReference type="Proteomes" id="UP000824890"/>
    </source>
</evidence>
<organism evidence="2 3">
    <name type="scientific">Brassica napus</name>
    <name type="common">Rape</name>
    <dbReference type="NCBI Taxonomy" id="3708"/>
    <lineage>
        <taxon>Eukaryota</taxon>
        <taxon>Viridiplantae</taxon>
        <taxon>Streptophyta</taxon>
        <taxon>Embryophyta</taxon>
        <taxon>Tracheophyta</taxon>
        <taxon>Spermatophyta</taxon>
        <taxon>Magnoliopsida</taxon>
        <taxon>eudicotyledons</taxon>
        <taxon>Gunneridae</taxon>
        <taxon>Pentapetalae</taxon>
        <taxon>rosids</taxon>
        <taxon>malvids</taxon>
        <taxon>Brassicales</taxon>
        <taxon>Brassicaceae</taxon>
        <taxon>Brassiceae</taxon>
        <taxon>Brassica</taxon>
    </lineage>
</organism>
<protein>
    <submittedName>
        <fullName evidence="2">Uncharacterized protein</fullName>
    </submittedName>
</protein>
<proteinExistence type="predicted"/>
<comment type="caution">
    <text evidence="2">The sequence shown here is derived from an EMBL/GenBank/DDBJ whole genome shotgun (WGS) entry which is preliminary data.</text>
</comment>
<accession>A0ABQ8EDH6</accession>
<gene>
    <name evidence="2" type="ORF">HID58_006289</name>
</gene>
<feature type="region of interest" description="Disordered" evidence="1">
    <location>
        <begin position="302"/>
        <end position="350"/>
    </location>
</feature>
<name>A0ABQ8EDH6_BRANA</name>
<reference evidence="2 3" key="1">
    <citation type="submission" date="2021-05" db="EMBL/GenBank/DDBJ databases">
        <title>Genome Assembly of Synthetic Allotetraploid Brassica napus Reveals Homoeologous Exchanges between Subgenomes.</title>
        <authorList>
            <person name="Davis J.T."/>
        </authorList>
    </citation>
    <scope>NUCLEOTIDE SEQUENCE [LARGE SCALE GENOMIC DNA]</scope>
    <source>
        <strain evidence="3">cv. Da-Ae</strain>
        <tissue evidence="2">Seedling</tissue>
    </source>
</reference>
<keyword evidence="3" id="KW-1185">Reference proteome</keyword>
<sequence length="508" mass="57075">GSKPWLLMFVDDRTRFMTWNGPRRLTQDYSKGSARPLVLMLEGCAPSELYLYGVGGDQDYQLSREDINDSYSKCHPFFFHSIIAQLGDDSHMSKRSGSSIPLTAEKVKSKKRLDSPISKSDSSSDPHDETEHNLLAPAPLSYAPLIPPLVGPALLVGDDDFAEWRKKYLLPPYVVLRASSSSEQAYNCMPEEIAVAYLDLLIDISEFLCAAGTHHALSEGESNVLRARTLPLEHRQVVYLLSSTWRSHLMWCGGTCTHRYLKTQIFIVHPRNKYSRFAPVFREHVRRRCAISDGRFQGGDKGGVSKKGFVSKDTSDDDMTITESRRKTVVKVEPTSSSQGKKSKDAEIGHSSGGLSTVLSNLNLKVFLQDQTHLSEGEPSEVIQVFHGELLRNLSQLHHLGEGLSEEGVSSNREELEKLICQLFEKKGKCTAREMEICDLQAKVKAQESMVEASSAEALTLGKEKQELEKIMSDLRKSAETFKYEMVMAVNGARITARWELTREWLRR</sequence>
<dbReference type="Proteomes" id="UP000824890">
    <property type="component" value="Unassembled WGS sequence"/>
</dbReference>
<evidence type="ECO:0000313" key="2">
    <source>
        <dbReference type="EMBL" id="KAH0938828.1"/>
    </source>
</evidence>
<feature type="compositionally biased region" description="Basic and acidic residues" evidence="1">
    <location>
        <begin position="122"/>
        <end position="132"/>
    </location>
</feature>